<dbReference type="KEGG" id="lal:AT746_15660"/>
<gene>
    <name evidence="6" type="ORF">AT746_15660</name>
</gene>
<dbReference type="AlphaFoldDB" id="A0A0U2PJ42"/>
<dbReference type="PANTHER" id="PTHR12358:SF54">
    <property type="entry name" value="SPHINGOSINE KINASE RELATED PROTEIN"/>
    <property type="match status" value="1"/>
</dbReference>
<dbReference type="Pfam" id="PF00781">
    <property type="entry name" value="DAGK_cat"/>
    <property type="match status" value="1"/>
</dbReference>
<dbReference type="PROSITE" id="PS50146">
    <property type="entry name" value="DAGK"/>
    <property type="match status" value="1"/>
</dbReference>
<dbReference type="GO" id="GO:0005524">
    <property type="term" value="F:ATP binding"/>
    <property type="evidence" value="ECO:0007669"/>
    <property type="project" value="UniProtKB-KW"/>
</dbReference>
<evidence type="ECO:0000313" key="6">
    <source>
        <dbReference type="EMBL" id="ALS99549.1"/>
    </source>
</evidence>
<feature type="domain" description="DAGKc" evidence="5">
    <location>
        <begin position="5"/>
        <end position="132"/>
    </location>
</feature>
<reference evidence="6 7" key="1">
    <citation type="submission" date="2015-12" db="EMBL/GenBank/DDBJ databases">
        <title>Complete genome of Lacimicrobium alkaliphilum KCTC 32984.</title>
        <authorList>
            <person name="Kim S.-G."/>
            <person name="Lee Y.-J."/>
        </authorList>
    </citation>
    <scope>NUCLEOTIDE SEQUENCE [LARGE SCALE GENOMIC DNA]</scope>
    <source>
        <strain evidence="6 7">YelD216</strain>
    </source>
</reference>
<dbReference type="NCBIfam" id="TIGR00147">
    <property type="entry name" value="YegS/Rv2252/BmrU family lipid kinase"/>
    <property type="match status" value="1"/>
</dbReference>
<dbReference type="RefSeq" id="WP_062482109.1">
    <property type="nucleotide sequence ID" value="NZ_CP013650.1"/>
</dbReference>
<protein>
    <recommendedName>
        <fullName evidence="5">DAGKc domain-containing protein</fullName>
    </recommendedName>
</protein>
<dbReference type="EMBL" id="CP013650">
    <property type="protein sequence ID" value="ALS99549.1"/>
    <property type="molecule type" value="Genomic_DNA"/>
</dbReference>
<dbReference type="Gene3D" id="3.40.50.10330">
    <property type="entry name" value="Probable inorganic polyphosphate/atp-NAD kinase, domain 1"/>
    <property type="match status" value="1"/>
</dbReference>
<dbReference type="Gene3D" id="2.60.200.40">
    <property type="match status" value="1"/>
</dbReference>
<dbReference type="OrthoDB" id="142078at2"/>
<evidence type="ECO:0000256" key="4">
    <source>
        <dbReference type="ARBA" id="ARBA00022840"/>
    </source>
</evidence>
<dbReference type="InterPro" id="IPR005218">
    <property type="entry name" value="Diacylglycerol/lipid_kinase"/>
</dbReference>
<evidence type="ECO:0000313" key="7">
    <source>
        <dbReference type="Proteomes" id="UP000068447"/>
    </source>
</evidence>
<organism evidence="6 7">
    <name type="scientific">Lacimicrobium alkaliphilum</name>
    <dbReference type="NCBI Taxonomy" id="1526571"/>
    <lineage>
        <taxon>Bacteria</taxon>
        <taxon>Pseudomonadati</taxon>
        <taxon>Pseudomonadota</taxon>
        <taxon>Gammaproteobacteria</taxon>
        <taxon>Alteromonadales</taxon>
        <taxon>Alteromonadaceae</taxon>
        <taxon>Lacimicrobium</taxon>
    </lineage>
</organism>
<keyword evidence="1" id="KW-0808">Transferase</keyword>
<evidence type="ECO:0000256" key="1">
    <source>
        <dbReference type="ARBA" id="ARBA00022679"/>
    </source>
</evidence>
<evidence type="ECO:0000256" key="2">
    <source>
        <dbReference type="ARBA" id="ARBA00022741"/>
    </source>
</evidence>
<dbReference type="STRING" id="1526571.AT746_15660"/>
<keyword evidence="2" id="KW-0547">Nucleotide-binding</keyword>
<dbReference type="InterPro" id="IPR001206">
    <property type="entry name" value="Diacylglycerol_kinase_cat_dom"/>
</dbReference>
<dbReference type="InterPro" id="IPR016064">
    <property type="entry name" value="NAD/diacylglycerol_kinase_sf"/>
</dbReference>
<dbReference type="InterPro" id="IPR045540">
    <property type="entry name" value="YegS/DAGK_C"/>
</dbReference>
<evidence type="ECO:0000256" key="3">
    <source>
        <dbReference type="ARBA" id="ARBA00022777"/>
    </source>
</evidence>
<dbReference type="InterPro" id="IPR017438">
    <property type="entry name" value="ATP-NAD_kinase_N"/>
</dbReference>
<dbReference type="SUPFAM" id="SSF111331">
    <property type="entry name" value="NAD kinase/diacylglycerol kinase-like"/>
    <property type="match status" value="1"/>
</dbReference>
<keyword evidence="3" id="KW-0418">Kinase</keyword>
<dbReference type="Pfam" id="PF19279">
    <property type="entry name" value="YegS_C"/>
    <property type="match status" value="1"/>
</dbReference>
<dbReference type="Proteomes" id="UP000068447">
    <property type="component" value="Chromosome"/>
</dbReference>
<keyword evidence="4" id="KW-0067">ATP-binding</keyword>
<dbReference type="PANTHER" id="PTHR12358">
    <property type="entry name" value="SPHINGOSINE KINASE"/>
    <property type="match status" value="1"/>
</dbReference>
<name>A0A0U2PJ42_9ALTE</name>
<keyword evidence="7" id="KW-1185">Reference proteome</keyword>
<dbReference type="GO" id="GO:0016301">
    <property type="term" value="F:kinase activity"/>
    <property type="evidence" value="ECO:0007669"/>
    <property type="project" value="UniProtKB-KW"/>
</dbReference>
<dbReference type="InterPro" id="IPR050187">
    <property type="entry name" value="Lipid_Phosphate_FormReg"/>
</dbReference>
<evidence type="ECO:0000259" key="5">
    <source>
        <dbReference type="PROSITE" id="PS50146"/>
    </source>
</evidence>
<proteinExistence type="predicted"/>
<accession>A0A0U2PJ42</accession>
<sequence length="297" mass="33264">MSDTPQSRRFLIIINPLASGLAQIYRQRLTERLQQASEDFDIWYTTDNDQANQRHLQQCTTDYSDWVVIGGDGTLNLAVNALAGTDVIMGLLPCGSGNDFARNLYRKGDDPIEVVLGEHSSRIDLGLCNDRYFVNVLGLGFDGEIVAGMYDHQPRTLRRWRYLLAALVKLLGYQEQKVALTSTERSKNEPTFLVAFANGRYFGGGMQIAPKAELSDGLLDCCWIGKASLLRKFYYLWRVFSGTHLNAAAVEYWQDNTFNIDTPNLPIEGDGEFFGTSPARICCCVNALRLKVPAREA</sequence>
<dbReference type="GO" id="GO:0008654">
    <property type="term" value="P:phospholipid biosynthetic process"/>
    <property type="evidence" value="ECO:0007669"/>
    <property type="project" value="InterPro"/>
</dbReference>